<dbReference type="GO" id="GO:0016020">
    <property type="term" value="C:membrane"/>
    <property type="evidence" value="ECO:0007669"/>
    <property type="project" value="UniProtKB-SubCell"/>
</dbReference>
<organism evidence="9 10">
    <name type="scientific">Cytospora schulzeri</name>
    <dbReference type="NCBI Taxonomy" id="448051"/>
    <lineage>
        <taxon>Eukaryota</taxon>
        <taxon>Fungi</taxon>
        <taxon>Dikarya</taxon>
        <taxon>Ascomycota</taxon>
        <taxon>Pezizomycotina</taxon>
        <taxon>Sordariomycetes</taxon>
        <taxon>Sordariomycetidae</taxon>
        <taxon>Diaporthales</taxon>
        <taxon>Cytosporaceae</taxon>
        <taxon>Cytospora</taxon>
    </lineage>
</organism>
<accession>A0A423X5K7</accession>
<evidence type="ECO:0000256" key="6">
    <source>
        <dbReference type="SAM" id="MobiDB-lite"/>
    </source>
</evidence>
<dbReference type="PANTHER" id="PTHR33048:SF96">
    <property type="entry name" value="INTEGRAL MEMBRANE PROTEIN"/>
    <property type="match status" value="1"/>
</dbReference>
<keyword evidence="10" id="KW-1185">Reference proteome</keyword>
<evidence type="ECO:0000313" key="10">
    <source>
        <dbReference type="Proteomes" id="UP000283895"/>
    </source>
</evidence>
<evidence type="ECO:0000256" key="2">
    <source>
        <dbReference type="ARBA" id="ARBA00022692"/>
    </source>
</evidence>
<feature type="transmembrane region" description="Helical" evidence="7">
    <location>
        <begin position="61"/>
        <end position="83"/>
    </location>
</feature>
<dbReference type="Pfam" id="PF20684">
    <property type="entry name" value="Fung_rhodopsin"/>
    <property type="match status" value="1"/>
</dbReference>
<proteinExistence type="inferred from homology"/>
<reference evidence="9 10" key="1">
    <citation type="submission" date="2015-09" db="EMBL/GenBank/DDBJ databases">
        <title>Host preference determinants of Valsa canker pathogens revealed by comparative genomics.</title>
        <authorList>
            <person name="Yin Z."/>
            <person name="Huang L."/>
        </authorList>
    </citation>
    <scope>NUCLEOTIDE SEQUENCE [LARGE SCALE GENOMIC DNA]</scope>
    <source>
        <strain evidence="9 10">03-1</strain>
    </source>
</reference>
<sequence length="316" mass="34840">MTILPESHPHKAALPANDPRPGERATELFVVFVVMLVVTWVSALLRAYVRIFMIKNVAADDWWMLASLVTYTLYGAAALWGIVNGGTGKLTELLTFQEVHEGLYAWYICEVLYAPASAMVRTSVAIFLLRVANKPSHKWIIRVNLAVIYIISVVFLFIVMFQCSPPSYFYNQILGHHGSCVNLNVVPNVTIAHSAIGAACDLIFASLPIVMMWNVQLNKRTKVVIALLLSMGFVAGIALLVRIPYVKRLAITPEFLYETVPVATWSVLEPSLGIIAGCVATLRPLFKHLGFGSSTTQLYGEPSGKTQDLQETTSTL</sequence>
<protein>
    <recommendedName>
        <fullName evidence="8">Rhodopsin domain-containing protein</fullName>
    </recommendedName>
</protein>
<feature type="transmembrane region" description="Helical" evidence="7">
    <location>
        <begin position="141"/>
        <end position="161"/>
    </location>
</feature>
<evidence type="ECO:0000256" key="1">
    <source>
        <dbReference type="ARBA" id="ARBA00004141"/>
    </source>
</evidence>
<feature type="transmembrane region" description="Helical" evidence="7">
    <location>
        <begin position="103"/>
        <end position="129"/>
    </location>
</feature>
<dbReference type="Proteomes" id="UP000283895">
    <property type="component" value="Unassembled WGS sequence"/>
</dbReference>
<feature type="transmembrane region" description="Helical" evidence="7">
    <location>
        <begin position="223"/>
        <end position="243"/>
    </location>
</feature>
<feature type="transmembrane region" description="Helical" evidence="7">
    <location>
        <begin position="191"/>
        <end position="211"/>
    </location>
</feature>
<keyword evidence="2 7" id="KW-0812">Transmembrane</keyword>
<gene>
    <name evidence="9" type="ORF">VMCG_01153</name>
</gene>
<evidence type="ECO:0000256" key="7">
    <source>
        <dbReference type="SAM" id="Phobius"/>
    </source>
</evidence>
<comment type="subcellular location">
    <subcellularLocation>
        <location evidence="1">Membrane</location>
        <topology evidence="1">Multi-pass membrane protein</topology>
    </subcellularLocation>
</comment>
<dbReference type="InterPro" id="IPR049326">
    <property type="entry name" value="Rhodopsin_dom_fungi"/>
</dbReference>
<dbReference type="AlphaFoldDB" id="A0A423X5K7"/>
<comment type="similarity">
    <text evidence="5">Belongs to the SAT4 family.</text>
</comment>
<evidence type="ECO:0000313" key="9">
    <source>
        <dbReference type="EMBL" id="ROW11172.1"/>
    </source>
</evidence>
<feature type="transmembrane region" description="Helical" evidence="7">
    <location>
        <begin position="28"/>
        <end position="49"/>
    </location>
</feature>
<evidence type="ECO:0000256" key="5">
    <source>
        <dbReference type="ARBA" id="ARBA00038359"/>
    </source>
</evidence>
<feature type="domain" description="Rhodopsin" evidence="8">
    <location>
        <begin position="45"/>
        <end position="287"/>
    </location>
</feature>
<dbReference type="PANTHER" id="PTHR33048">
    <property type="entry name" value="PTH11-LIKE INTEGRAL MEMBRANE PROTEIN (AFU_ORTHOLOGUE AFUA_5G11245)"/>
    <property type="match status" value="1"/>
</dbReference>
<dbReference type="EMBL" id="LKEA01000002">
    <property type="protein sequence ID" value="ROW11172.1"/>
    <property type="molecule type" value="Genomic_DNA"/>
</dbReference>
<evidence type="ECO:0000256" key="4">
    <source>
        <dbReference type="ARBA" id="ARBA00023136"/>
    </source>
</evidence>
<keyword evidence="4 7" id="KW-0472">Membrane</keyword>
<name>A0A423X5K7_9PEZI</name>
<evidence type="ECO:0000259" key="8">
    <source>
        <dbReference type="Pfam" id="PF20684"/>
    </source>
</evidence>
<feature type="region of interest" description="Disordered" evidence="6">
    <location>
        <begin position="1"/>
        <end position="20"/>
    </location>
</feature>
<dbReference type="OrthoDB" id="3936451at2759"/>
<comment type="caution">
    <text evidence="9">The sequence shown here is derived from an EMBL/GenBank/DDBJ whole genome shotgun (WGS) entry which is preliminary data.</text>
</comment>
<dbReference type="InterPro" id="IPR052337">
    <property type="entry name" value="SAT4-like"/>
</dbReference>
<keyword evidence="3 7" id="KW-1133">Transmembrane helix</keyword>
<evidence type="ECO:0000256" key="3">
    <source>
        <dbReference type="ARBA" id="ARBA00022989"/>
    </source>
</evidence>